<keyword evidence="1" id="KW-0238">DNA-binding</keyword>
<dbReference type="AlphaFoldDB" id="A0A246FCD5"/>
<accession>A0A246FCD5</accession>
<dbReference type="Proteomes" id="UP000198145">
    <property type="component" value="Unassembled WGS sequence"/>
</dbReference>
<reference evidence="1 2" key="1">
    <citation type="submission" date="2017-06" db="EMBL/GenBank/DDBJ databases">
        <title>Draft genome of Pseudomonas nitroreducens DF05.</title>
        <authorList>
            <person name="Iyer R."/>
        </authorList>
    </citation>
    <scope>NUCLEOTIDE SEQUENCE [LARGE SCALE GENOMIC DNA]</scope>
    <source>
        <strain evidence="1 2">DF05</strain>
    </source>
</reference>
<protein>
    <submittedName>
        <fullName evidence="1">DNA-binding protein</fullName>
    </submittedName>
</protein>
<dbReference type="RefSeq" id="WP_088416824.1">
    <property type="nucleotide sequence ID" value="NZ_NJBA01000002.1"/>
</dbReference>
<evidence type="ECO:0000313" key="2">
    <source>
        <dbReference type="Proteomes" id="UP000198145"/>
    </source>
</evidence>
<organism evidence="1 2">
    <name type="scientific">Pseudomonas nitroreducens</name>
    <dbReference type="NCBI Taxonomy" id="46680"/>
    <lineage>
        <taxon>Bacteria</taxon>
        <taxon>Pseudomonadati</taxon>
        <taxon>Pseudomonadota</taxon>
        <taxon>Gammaproteobacteria</taxon>
        <taxon>Pseudomonadales</taxon>
        <taxon>Pseudomonadaceae</taxon>
        <taxon>Pseudomonas</taxon>
    </lineage>
</organism>
<sequence>MNEESGFSPDLDEGGYYVTPQRFAQLVGLNDRPAIVQLWIDQEAIPTRRIGGRVLVDLGALLLMTQPDQS</sequence>
<gene>
    <name evidence="1" type="ORF">CEG18_06860</name>
</gene>
<comment type="caution">
    <text evidence="1">The sequence shown here is derived from an EMBL/GenBank/DDBJ whole genome shotgun (WGS) entry which is preliminary data.</text>
</comment>
<dbReference type="EMBL" id="NJBA01000002">
    <property type="protein sequence ID" value="OWP51974.1"/>
    <property type="molecule type" value="Genomic_DNA"/>
</dbReference>
<dbReference type="GO" id="GO:0003677">
    <property type="term" value="F:DNA binding"/>
    <property type="evidence" value="ECO:0007669"/>
    <property type="project" value="UniProtKB-KW"/>
</dbReference>
<proteinExistence type="predicted"/>
<evidence type="ECO:0000313" key="1">
    <source>
        <dbReference type="EMBL" id="OWP51974.1"/>
    </source>
</evidence>
<name>A0A246FCD5_PSENT</name>